<feature type="region of interest" description="Disordered" evidence="1">
    <location>
        <begin position="46"/>
        <end position="129"/>
    </location>
</feature>
<name>A0ABZ0KTR9_9BACL</name>
<feature type="compositionally biased region" description="Gly residues" evidence="1">
    <location>
        <begin position="98"/>
        <end position="108"/>
    </location>
</feature>
<evidence type="ECO:0000313" key="3">
    <source>
        <dbReference type="Proteomes" id="UP001303532"/>
    </source>
</evidence>
<keyword evidence="3" id="KW-1185">Reference proteome</keyword>
<dbReference type="EMBL" id="CP116341">
    <property type="protein sequence ID" value="WOV83468.1"/>
    <property type="molecule type" value="Genomic_DNA"/>
</dbReference>
<feature type="region of interest" description="Disordered" evidence="1">
    <location>
        <begin position="1"/>
        <end position="25"/>
    </location>
</feature>
<gene>
    <name evidence="2" type="ORF">PGH26_11210</name>
</gene>
<dbReference type="Proteomes" id="UP001303532">
    <property type="component" value="Chromosome"/>
</dbReference>
<sequence length="194" mass="21971">MNPNDYTEEQWFPELPDGYVQQPGSQEDWNATAMHVNPHQTAVNNWIQPSQSGWNPWQNSSRHPQQSWPGWSNQPGFPGQSGWPGQGGWNPGQPSYPGSGGGGGGGQQQGPPTSAPPSQTPQYPEQSMLRVDPGGIRGCMYRFTYVWTSRRHGFWFFPTFVGRTSVAGYQWSDQWRRWVYTGIDLDRIDQFTCF</sequence>
<dbReference type="RefSeq" id="WP_323691165.1">
    <property type="nucleotide sequence ID" value="NZ_CP116341.1"/>
</dbReference>
<evidence type="ECO:0008006" key="4">
    <source>
        <dbReference type="Google" id="ProtNLM"/>
    </source>
</evidence>
<protein>
    <recommendedName>
        <fullName evidence="4">Transporter</fullName>
    </recommendedName>
</protein>
<evidence type="ECO:0000256" key="1">
    <source>
        <dbReference type="SAM" id="MobiDB-lite"/>
    </source>
</evidence>
<organism evidence="2 3">
    <name type="scientific">Sporosarcina jeotgali</name>
    <dbReference type="NCBI Taxonomy" id="3020056"/>
    <lineage>
        <taxon>Bacteria</taxon>
        <taxon>Bacillati</taxon>
        <taxon>Bacillota</taxon>
        <taxon>Bacilli</taxon>
        <taxon>Bacillales</taxon>
        <taxon>Caryophanaceae</taxon>
        <taxon>Sporosarcina</taxon>
    </lineage>
</organism>
<proteinExistence type="predicted"/>
<feature type="compositionally biased region" description="Polar residues" evidence="1">
    <location>
        <begin position="46"/>
        <end position="73"/>
    </location>
</feature>
<evidence type="ECO:0000313" key="2">
    <source>
        <dbReference type="EMBL" id="WOV83468.1"/>
    </source>
</evidence>
<reference evidence="2 3" key="1">
    <citation type="submission" date="2023-01" db="EMBL/GenBank/DDBJ databases">
        <title>Sporosarcina sp. nov., isolated from Korean tranditional fermented seafood 'Jeotgal'.</title>
        <authorList>
            <person name="Yang A.-I."/>
        </authorList>
    </citation>
    <scope>NUCLEOTIDE SEQUENCE [LARGE SCALE GENOMIC DNA]</scope>
    <source>
        <strain evidence="2 3">B2O-1</strain>
    </source>
</reference>
<accession>A0ABZ0KTR9</accession>